<dbReference type="PANTHER" id="PTHR24413">
    <property type="entry name" value="SPECKLE-TYPE POZ PROTEIN"/>
    <property type="match status" value="1"/>
</dbReference>
<dbReference type="SUPFAM" id="SSF54695">
    <property type="entry name" value="POZ domain"/>
    <property type="match status" value="1"/>
</dbReference>
<proteinExistence type="predicted"/>
<organism evidence="3 4">
    <name type="scientific">Triparma laevis f. longispina</name>
    <dbReference type="NCBI Taxonomy" id="1714387"/>
    <lineage>
        <taxon>Eukaryota</taxon>
        <taxon>Sar</taxon>
        <taxon>Stramenopiles</taxon>
        <taxon>Ochrophyta</taxon>
        <taxon>Bolidophyceae</taxon>
        <taxon>Parmales</taxon>
        <taxon>Triparmaceae</taxon>
        <taxon>Triparma</taxon>
    </lineage>
</organism>
<keyword evidence="4" id="KW-1185">Reference proteome</keyword>
<name>A0A9W7EGL5_9STRA</name>
<dbReference type="OrthoDB" id="6359816at2759"/>
<feature type="region of interest" description="Disordered" evidence="1">
    <location>
        <begin position="1"/>
        <end position="69"/>
    </location>
</feature>
<protein>
    <recommendedName>
        <fullName evidence="2">BTB domain-containing protein</fullName>
    </recommendedName>
</protein>
<comment type="caution">
    <text evidence="3">The sequence shown here is derived from an EMBL/GenBank/DDBJ whole genome shotgun (WGS) entry which is preliminary data.</text>
</comment>
<dbReference type="InterPro" id="IPR000210">
    <property type="entry name" value="BTB/POZ_dom"/>
</dbReference>
<dbReference type="CDD" id="cd18186">
    <property type="entry name" value="BTB_POZ_ZBTB_KLHL-like"/>
    <property type="match status" value="1"/>
</dbReference>
<dbReference type="PROSITE" id="PS50097">
    <property type="entry name" value="BTB"/>
    <property type="match status" value="1"/>
</dbReference>
<evidence type="ECO:0000259" key="2">
    <source>
        <dbReference type="PROSITE" id="PS50097"/>
    </source>
</evidence>
<reference evidence="4" key="1">
    <citation type="journal article" date="2023" name="Commun. Biol.">
        <title>Genome analysis of Parmales, the sister group of diatoms, reveals the evolutionary specialization of diatoms from phago-mixotrophs to photoautotrophs.</title>
        <authorList>
            <person name="Ban H."/>
            <person name="Sato S."/>
            <person name="Yoshikawa S."/>
            <person name="Yamada K."/>
            <person name="Nakamura Y."/>
            <person name="Ichinomiya M."/>
            <person name="Sato N."/>
            <person name="Blanc-Mathieu R."/>
            <person name="Endo H."/>
            <person name="Kuwata A."/>
            <person name="Ogata H."/>
        </authorList>
    </citation>
    <scope>NUCLEOTIDE SEQUENCE [LARGE SCALE GENOMIC DNA]</scope>
    <source>
        <strain evidence="4">NIES 3700</strain>
    </source>
</reference>
<dbReference type="Gene3D" id="1.25.40.420">
    <property type="match status" value="1"/>
</dbReference>
<dbReference type="Gene3D" id="3.30.710.10">
    <property type="entry name" value="Potassium Channel Kv1.1, Chain A"/>
    <property type="match status" value="1"/>
</dbReference>
<feature type="domain" description="BTB" evidence="2">
    <location>
        <begin position="225"/>
        <end position="297"/>
    </location>
</feature>
<feature type="compositionally biased region" description="Polar residues" evidence="1">
    <location>
        <begin position="17"/>
        <end position="31"/>
    </location>
</feature>
<dbReference type="InterPro" id="IPR011333">
    <property type="entry name" value="SKP1/BTB/POZ_sf"/>
</dbReference>
<evidence type="ECO:0000313" key="4">
    <source>
        <dbReference type="Proteomes" id="UP001165122"/>
    </source>
</evidence>
<accession>A0A9W7EGL5</accession>
<dbReference type="Pfam" id="PF00651">
    <property type="entry name" value="BTB"/>
    <property type="match status" value="1"/>
</dbReference>
<gene>
    <name evidence="3" type="ORF">TrLO_g14922</name>
</gene>
<sequence length="404" mass="44847">MDRSSIPDGFSGLKSAPDTSNITVSHPNSCSHHGRNNEVMDRNTIGSTTNNTSSPPPTSGNVTDDGISQLHTTGFKSLHRNIGINNPLPLNPNRGTFTWNISGIKSLSSNLRSERFELCGGVFSLEYFPREMLHPSVYLFNHTSTPFPSHLTLTLLTPLSTHTFASIQTLLKPSVDNEHRYAYGDSFLKEFAEGDCGVRVDLIVWGEEEGLGEELGRGFEGGEYCDCLLFCEEERESLFEDNKPIIKAHKFILSSRSKYFSELFKKDLSNKYNLPFKISILKPIIQYLYTSKIPEFSGDLLLTHECCEMIGVEKLKGKVEEGIGRGLTPGNVVGRLLWADGGGGRVKVREGCLRFIGERAGEVMEGEGWRVLVDKAPDLIAELFANATGASARKRQRSNSEEFR</sequence>
<evidence type="ECO:0000313" key="3">
    <source>
        <dbReference type="EMBL" id="GMH75928.1"/>
    </source>
</evidence>
<dbReference type="EMBL" id="BRXW01000737">
    <property type="protein sequence ID" value="GMH75928.1"/>
    <property type="molecule type" value="Genomic_DNA"/>
</dbReference>
<dbReference type="SMART" id="SM00225">
    <property type="entry name" value="BTB"/>
    <property type="match status" value="1"/>
</dbReference>
<dbReference type="AlphaFoldDB" id="A0A9W7EGL5"/>
<dbReference type="Proteomes" id="UP001165122">
    <property type="component" value="Unassembled WGS sequence"/>
</dbReference>
<evidence type="ECO:0000256" key="1">
    <source>
        <dbReference type="SAM" id="MobiDB-lite"/>
    </source>
</evidence>